<keyword evidence="2" id="KW-0732">Signal</keyword>
<keyword evidence="4" id="KW-0255">Endonuclease</keyword>
<dbReference type="EMBL" id="DXGC01000073">
    <property type="protein sequence ID" value="HIW91670.1"/>
    <property type="molecule type" value="Genomic_DNA"/>
</dbReference>
<reference evidence="4" key="1">
    <citation type="journal article" date="2021" name="PeerJ">
        <title>Extensive microbial diversity within the chicken gut microbiome revealed by metagenomics and culture.</title>
        <authorList>
            <person name="Gilroy R."/>
            <person name="Ravi A."/>
            <person name="Getino M."/>
            <person name="Pursley I."/>
            <person name="Horton D.L."/>
            <person name="Alikhan N.F."/>
            <person name="Baker D."/>
            <person name="Gharbi K."/>
            <person name="Hall N."/>
            <person name="Watson M."/>
            <person name="Adriaenssens E.M."/>
            <person name="Foster-Nyarko E."/>
            <person name="Jarju S."/>
            <person name="Secka A."/>
            <person name="Antonio M."/>
            <person name="Oren A."/>
            <person name="Chaudhuri R.R."/>
            <person name="La Ragione R."/>
            <person name="Hildebrand F."/>
            <person name="Pallen M.J."/>
        </authorList>
    </citation>
    <scope>NUCLEOTIDE SEQUENCE</scope>
    <source>
        <strain evidence="4">CHK32-1732</strain>
    </source>
</reference>
<dbReference type="InterPro" id="IPR005135">
    <property type="entry name" value="Endo/exonuclease/phosphatase"/>
</dbReference>
<dbReference type="SUPFAM" id="SSF56219">
    <property type="entry name" value="DNase I-like"/>
    <property type="match status" value="1"/>
</dbReference>
<feature type="compositionally biased region" description="Basic and acidic residues" evidence="1">
    <location>
        <begin position="402"/>
        <end position="414"/>
    </location>
</feature>
<feature type="compositionally biased region" description="Low complexity" evidence="1">
    <location>
        <begin position="27"/>
        <end position="55"/>
    </location>
</feature>
<evidence type="ECO:0000259" key="3">
    <source>
        <dbReference type="Pfam" id="PF03372"/>
    </source>
</evidence>
<evidence type="ECO:0000313" key="4">
    <source>
        <dbReference type="EMBL" id="HIW91670.1"/>
    </source>
</evidence>
<evidence type="ECO:0000256" key="1">
    <source>
        <dbReference type="SAM" id="MobiDB-lite"/>
    </source>
</evidence>
<proteinExistence type="predicted"/>
<dbReference type="Gene3D" id="3.60.10.10">
    <property type="entry name" value="Endonuclease/exonuclease/phosphatase"/>
    <property type="match status" value="1"/>
</dbReference>
<sequence length="425" mass="45843">MNPSSRTLPLTALAAFTTVAATTFSVAAASPADPASTEQLPSSSSEARDSASGSALSSVTPPGSDDSLRVATYNASLNRDEEGQLAEDLATPDNEQAQAIATIIQENDPDVLLVNEFDYDEEGKSLDLFRENYLEKSQGDGLDPVDYPYAFSAPVNTGVDSGLDLDNNGETGEANDAWGFGEFPGQYGMAVYSKHPLATADVRTFQNLLWSDMPENLMPTDFYADNADKVRLSSKSHWDLPVDVDGERIHLLVSHPTPPGFDGDEKRNGRRNSDEIRLTADYIAGGQDADWITDDQGRRGGLEEDAEFIVLGDQNSDPQDGGDGFPGITQLLDQPRVTDPQPTSKGGEEAASDEGNDTHKNPPEQDTADFSDPEPGNLRADYVLPSDGLNTTDSGVFWPSEGETHHDLMDPETSSDHRLVWADIN</sequence>
<gene>
    <name evidence="4" type="ORF">H9870_08425</name>
</gene>
<dbReference type="AlphaFoldDB" id="A0A9D1RQH5"/>
<feature type="signal peptide" evidence="2">
    <location>
        <begin position="1"/>
        <end position="28"/>
    </location>
</feature>
<reference evidence="4" key="2">
    <citation type="submission" date="2021-04" db="EMBL/GenBank/DDBJ databases">
        <authorList>
            <person name="Gilroy R."/>
        </authorList>
    </citation>
    <scope>NUCLEOTIDE SEQUENCE</scope>
    <source>
        <strain evidence="4">CHK32-1732</strain>
    </source>
</reference>
<protein>
    <submittedName>
        <fullName evidence="4">Endonuclease/exonuclease/phosphatase family protein</fullName>
    </submittedName>
</protein>
<keyword evidence="4" id="KW-0540">Nuclease</keyword>
<feature type="compositionally biased region" description="Basic and acidic residues" evidence="1">
    <location>
        <begin position="263"/>
        <end position="274"/>
    </location>
</feature>
<dbReference type="InterPro" id="IPR036691">
    <property type="entry name" value="Endo/exonu/phosph_ase_sf"/>
</dbReference>
<accession>A0A9D1RQH5</accession>
<evidence type="ECO:0000313" key="5">
    <source>
        <dbReference type="Proteomes" id="UP000824190"/>
    </source>
</evidence>
<dbReference type="GO" id="GO:0004519">
    <property type="term" value="F:endonuclease activity"/>
    <property type="evidence" value="ECO:0007669"/>
    <property type="project" value="UniProtKB-KW"/>
</dbReference>
<organism evidence="4 5">
    <name type="scientific">Candidatus Corynebacterium avicola</name>
    <dbReference type="NCBI Taxonomy" id="2838527"/>
    <lineage>
        <taxon>Bacteria</taxon>
        <taxon>Bacillati</taxon>
        <taxon>Actinomycetota</taxon>
        <taxon>Actinomycetes</taxon>
        <taxon>Mycobacteriales</taxon>
        <taxon>Corynebacteriaceae</taxon>
        <taxon>Corynebacterium</taxon>
    </lineage>
</organism>
<feature type="domain" description="Endonuclease/exonuclease/phosphatase" evidence="3">
    <location>
        <begin position="72"/>
        <end position="417"/>
    </location>
</feature>
<comment type="caution">
    <text evidence="4">The sequence shown here is derived from an EMBL/GenBank/DDBJ whole genome shotgun (WGS) entry which is preliminary data.</text>
</comment>
<dbReference type="Pfam" id="PF03372">
    <property type="entry name" value="Exo_endo_phos"/>
    <property type="match status" value="1"/>
</dbReference>
<feature type="region of interest" description="Disordered" evidence="1">
    <location>
        <begin position="312"/>
        <end position="414"/>
    </location>
</feature>
<keyword evidence="4" id="KW-0378">Hydrolase</keyword>
<feature type="region of interest" description="Disordered" evidence="1">
    <location>
        <begin position="27"/>
        <end position="68"/>
    </location>
</feature>
<evidence type="ECO:0000256" key="2">
    <source>
        <dbReference type="SAM" id="SignalP"/>
    </source>
</evidence>
<name>A0A9D1RQH5_9CORY</name>
<dbReference type="Proteomes" id="UP000824190">
    <property type="component" value="Unassembled WGS sequence"/>
</dbReference>
<feature type="region of interest" description="Disordered" evidence="1">
    <location>
        <begin position="255"/>
        <end position="274"/>
    </location>
</feature>
<feature type="chain" id="PRO_5039127178" evidence="2">
    <location>
        <begin position="29"/>
        <end position="425"/>
    </location>
</feature>